<keyword evidence="2" id="KW-0175">Coiled coil</keyword>
<name>A0A8S1Y8B4_PAROT</name>
<feature type="repeat" description="WD" evidence="1">
    <location>
        <begin position="650"/>
        <end position="690"/>
    </location>
</feature>
<dbReference type="OrthoDB" id="338608at2759"/>
<dbReference type="PANTHER" id="PTHR45333:SF1">
    <property type="entry name" value="CHROMOSOME UNDETERMINED SCAFFOLD_625, WHOLE GENOME SHOTGUN SEQUENCE"/>
    <property type="match status" value="1"/>
</dbReference>
<dbReference type="InterPro" id="IPR019775">
    <property type="entry name" value="WD40_repeat_CS"/>
</dbReference>
<accession>A0A8S1Y8B4</accession>
<dbReference type="PROSITE" id="PS50294">
    <property type="entry name" value="WD_REPEATS_REGION"/>
    <property type="match status" value="6"/>
</dbReference>
<proteinExistence type="predicted"/>
<feature type="repeat" description="WD" evidence="1">
    <location>
        <begin position="608"/>
        <end position="649"/>
    </location>
</feature>
<feature type="repeat" description="WD" evidence="1">
    <location>
        <begin position="483"/>
        <end position="524"/>
    </location>
</feature>
<dbReference type="InterPro" id="IPR001680">
    <property type="entry name" value="WD40_rpt"/>
</dbReference>
<dbReference type="InterPro" id="IPR001646">
    <property type="entry name" value="5peptide_repeat"/>
</dbReference>
<evidence type="ECO:0000313" key="3">
    <source>
        <dbReference type="EMBL" id="CAD8209831.1"/>
    </source>
</evidence>
<dbReference type="CDD" id="cd00200">
    <property type="entry name" value="WD40"/>
    <property type="match status" value="1"/>
</dbReference>
<evidence type="ECO:0000256" key="2">
    <source>
        <dbReference type="SAM" id="Coils"/>
    </source>
</evidence>
<dbReference type="Pfam" id="PF00805">
    <property type="entry name" value="Pentapeptide"/>
    <property type="match status" value="1"/>
</dbReference>
<comment type="caution">
    <text evidence="3">The sequence shown here is derived from an EMBL/GenBank/DDBJ whole genome shotgun (WGS) entry which is preliminary data.</text>
</comment>
<feature type="coiled-coil region" evidence="2">
    <location>
        <begin position="71"/>
        <end position="119"/>
    </location>
</feature>
<dbReference type="PROSITE" id="PS50082">
    <property type="entry name" value="WD_REPEATS_2"/>
    <property type="match status" value="6"/>
</dbReference>
<dbReference type="Proteomes" id="UP000683925">
    <property type="component" value="Unassembled WGS sequence"/>
</dbReference>
<feature type="repeat" description="WD" evidence="1">
    <location>
        <begin position="399"/>
        <end position="440"/>
    </location>
</feature>
<organism evidence="3 4">
    <name type="scientific">Paramecium octaurelia</name>
    <dbReference type="NCBI Taxonomy" id="43137"/>
    <lineage>
        <taxon>Eukaryota</taxon>
        <taxon>Sar</taxon>
        <taxon>Alveolata</taxon>
        <taxon>Ciliophora</taxon>
        <taxon>Intramacronucleata</taxon>
        <taxon>Oligohymenophorea</taxon>
        <taxon>Peniculida</taxon>
        <taxon>Parameciidae</taxon>
        <taxon>Paramecium</taxon>
    </lineage>
</organism>
<evidence type="ECO:0008006" key="5">
    <source>
        <dbReference type="Google" id="ProtNLM"/>
    </source>
</evidence>
<evidence type="ECO:0000313" key="4">
    <source>
        <dbReference type="Proteomes" id="UP000683925"/>
    </source>
</evidence>
<keyword evidence="4" id="KW-1185">Reference proteome</keyword>
<sequence>MNCTHHFQYRVSSICVAPHLCQYQRKLCVECQYEHAVDKKQEIPIFRFQEMAIKKLKEYELDQTFELIEYKKNYQILLDQMKKNLEEILESIFSIYDMIEQQNQQYKNLINENTNLLESSQTDLEKLIEIFQGKIINDWIGDRNYYFGNLDQAMIVFNQEITKGIEKLNQRIKEIYPFFKQEFKQSSEIHPTEQSEYVYEWKQDLYEIFSSIKHIDSSLLARIIEILREEQISDYQILLQKQYLEKLQESQIYNNQLKEEKNTIKFIIAVVKNVLELDFNEKNFSTDEYKEIRADIIQKIQKQEKIILFLKFLVHLTAIDNKTIQCGSNSLNLLVLMKVDLSEQCFQKIKIKNTSLIGANFFKCNLSESEFDNVDISGMNLNGAQLVNCKWKNIKIFEQNKFEDPIYSISFSPNSLTIASGGDDNYICLWDIKTGQQKSKLIGHTSWVRSVCFSPDGNILASGGDDQSILLWEVRTEQQQFKLIGHTSCVYSVCFSPNGAILASGSHDKTIRLWDVKTGQLKKKFNGLTSVIYSVCFSPDGATLAFGSDEFIRLYDLKAGQQKSILYGHEHAVKSVCFSPDGSTLTSGSNDNTIRLWDIKTGQQKFILNGHTKAVYSVCFSPDGTTLASGSDDNSIRLWDVRAGKQKSKLDGHKKEVLQVCFYDDSTIASCSGDSSICLWDVMTDQQASRFNSHSLSISQVCFSQDGATSAFSSFDQSFCSFDRKSGQQFKPLDTSYQDILSQFSTQLYTKCIYFNFPKLVLSNMPFISAQGALIFDGELFTSFGTDLRKLFQERGSCVLKSLEKIIQK</sequence>
<feature type="repeat" description="WD" evidence="1">
    <location>
        <begin position="566"/>
        <end position="607"/>
    </location>
</feature>
<gene>
    <name evidence="3" type="ORF">POCTA_138.1.T1480121</name>
</gene>
<dbReference type="SMART" id="SM00320">
    <property type="entry name" value="WD40"/>
    <property type="match status" value="8"/>
</dbReference>
<dbReference type="PANTHER" id="PTHR45333">
    <property type="entry name" value="MEMBRANE PROTEIN-RELATED"/>
    <property type="match status" value="1"/>
</dbReference>
<evidence type="ECO:0000256" key="1">
    <source>
        <dbReference type="PROSITE-ProRule" id="PRU00221"/>
    </source>
</evidence>
<dbReference type="EMBL" id="CAJJDP010000150">
    <property type="protein sequence ID" value="CAD8209831.1"/>
    <property type="molecule type" value="Genomic_DNA"/>
</dbReference>
<dbReference type="AlphaFoldDB" id="A0A8S1Y8B4"/>
<keyword evidence="1" id="KW-0853">WD repeat</keyword>
<protein>
    <recommendedName>
        <fullName evidence="5">WD-40 repeat protein</fullName>
    </recommendedName>
</protein>
<reference evidence="3" key="1">
    <citation type="submission" date="2021-01" db="EMBL/GenBank/DDBJ databases">
        <authorList>
            <consortium name="Genoscope - CEA"/>
            <person name="William W."/>
        </authorList>
    </citation>
    <scope>NUCLEOTIDE SEQUENCE</scope>
</reference>
<dbReference type="PROSITE" id="PS00678">
    <property type="entry name" value="WD_REPEATS_1"/>
    <property type="match status" value="6"/>
</dbReference>
<feature type="repeat" description="WD" evidence="1">
    <location>
        <begin position="441"/>
        <end position="482"/>
    </location>
</feature>
<dbReference type="Pfam" id="PF00400">
    <property type="entry name" value="WD40"/>
    <property type="match status" value="7"/>
</dbReference>